<organism evidence="11 12">
    <name type="scientific">Methanoculleus frigidifontis</name>
    <dbReference type="NCBI Taxonomy" id="2584085"/>
    <lineage>
        <taxon>Archaea</taxon>
        <taxon>Methanobacteriati</taxon>
        <taxon>Methanobacteriota</taxon>
        <taxon>Stenosarchaea group</taxon>
        <taxon>Methanomicrobia</taxon>
        <taxon>Methanomicrobiales</taxon>
        <taxon>Methanomicrobiaceae</taxon>
        <taxon>Methanoculleus</taxon>
    </lineage>
</organism>
<dbReference type="InterPro" id="IPR036390">
    <property type="entry name" value="WH_DNA-bd_sf"/>
</dbReference>
<dbReference type="SUPFAM" id="SSF46785">
    <property type="entry name" value="Winged helix' DNA-binding domain"/>
    <property type="match status" value="1"/>
</dbReference>
<dbReference type="SUPFAM" id="SSF48150">
    <property type="entry name" value="DNA-glycosylase"/>
    <property type="match status" value="1"/>
</dbReference>
<keyword evidence="9" id="KW-0326">Glycosidase</keyword>
<feature type="domain" description="HhH-GPD" evidence="10">
    <location>
        <begin position="27"/>
        <end position="175"/>
    </location>
</feature>
<dbReference type="InterPro" id="IPR044298">
    <property type="entry name" value="MIG/MutY"/>
</dbReference>
<evidence type="ECO:0000256" key="1">
    <source>
        <dbReference type="ARBA" id="ARBA00001966"/>
    </source>
</evidence>
<evidence type="ECO:0000313" key="11">
    <source>
        <dbReference type="EMBL" id="MDN7025980.1"/>
    </source>
</evidence>
<accession>A0ABT8MDF7</accession>
<protein>
    <submittedName>
        <fullName evidence="11">A/G-specific adenine glycosylase</fullName>
    </submittedName>
</protein>
<evidence type="ECO:0000256" key="3">
    <source>
        <dbReference type="ARBA" id="ARBA00022723"/>
    </source>
</evidence>
<dbReference type="InterPro" id="IPR003265">
    <property type="entry name" value="HhH-GPD_domain"/>
</dbReference>
<dbReference type="InterPro" id="IPR023170">
    <property type="entry name" value="HhH_base_excis_C"/>
</dbReference>
<dbReference type="PANTHER" id="PTHR42944">
    <property type="entry name" value="ADENINE DNA GLYCOSYLASE"/>
    <property type="match status" value="1"/>
</dbReference>
<dbReference type="Gene3D" id="1.10.340.30">
    <property type="entry name" value="Hypothetical protein, domain 2"/>
    <property type="match status" value="1"/>
</dbReference>
<dbReference type="Pfam" id="PF00730">
    <property type="entry name" value="HhH-GPD"/>
    <property type="match status" value="1"/>
</dbReference>
<keyword evidence="5" id="KW-0378">Hydrolase</keyword>
<evidence type="ECO:0000256" key="9">
    <source>
        <dbReference type="ARBA" id="ARBA00023295"/>
    </source>
</evidence>
<evidence type="ECO:0000256" key="2">
    <source>
        <dbReference type="ARBA" id="ARBA00008343"/>
    </source>
</evidence>
<reference evidence="11" key="1">
    <citation type="submission" date="2019-05" db="EMBL/GenBank/DDBJ databases">
        <title>Methanoculleus sp. FWC-SCC1, a methanogenic archaeon isolated from deep marine cold seep.</title>
        <authorList>
            <person name="Chen Y.-W."/>
            <person name="Chen S.-C."/>
            <person name="Teng N.-H."/>
            <person name="Lai M.-C."/>
        </authorList>
    </citation>
    <scope>NUCLEOTIDE SEQUENCE</scope>
    <source>
        <strain evidence="11">FWC-SCC1</strain>
    </source>
</reference>
<dbReference type="CDD" id="cd00056">
    <property type="entry name" value="ENDO3c"/>
    <property type="match status" value="1"/>
</dbReference>
<keyword evidence="7" id="KW-0411">Iron-sulfur</keyword>
<evidence type="ECO:0000256" key="4">
    <source>
        <dbReference type="ARBA" id="ARBA00022763"/>
    </source>
</evidence>
<name>A0ABT8MDF7_9EURY</name>
<keyword evidence="4" id="KW-0227">DNA damage</keyword>
<comment type="cofactor">
    <cofactor evidence="1">
        <name>[4Fe-4S] cluster</name>
        <dbReference type="ChEBI" id="CHEBI:49883"/>
    </cofactor>
</comment>
<evidence type="ECO:0000313" key="12">
    <source>
        <dbReference type="Proteomes" id="UP001168338"/>
    </source>
</evidence>
<evidence type="ECO:0000256" key="6">
    <source>
        <dbReference type="ARBA" id="ARBA00023004"/>
    </source>
</evidence>
<sequence>MHYRKWGRDLPWRRTADPYRIIVAEMMLQQTQVDRVVPKYNAFLERFPEADALALSPLKNVLAAWQGLGYNRRAIALQKTAQRIVDDFGGTVPADVDTLTTFPGIGRATASAVCAYAFDMPVVYVETNIRRVFIHVFFPGREGVPDAEILPLVERTLYQESPREWYNALMDYGSVLKQRTENPNRRSAAYAVQSRFAGSDRQIRGAILRSLLEQGSLDAATLAASLGEDADRVARIVAALEREGFLAVQEGRIVPAGDGPSR</sequence>
<keyword evidence="3" id="KW-0479">Metal-binding</keyword>
<gene>
    <name evidence="11" type="ORF">FGU65_13980</name>
</gene>
<dbReference type="SMART" id="SM00478">
    <property type="entry name" value="ENDO3c"/>
    <property type="match status" value="1"/>
</dbReference>
<dbReference type="EMBL" id="VCYH01000012">
    <property type="protein sequence ID" value="MDN7025980.1"/>
    <property type="molecule type" value="Genomic_DNA"/>
</dbReference>
<dbReference type="Gene3D" id="1.10.1670.10">
    <property type="entry name" value="Helix-hairpin-Helix base-excision DNA repair enzymes (C-terminal)"/>
    <property type="match status" value="1"/>
</dbReference>
<evidence type="ECO:0000256" key="8">
    <source>
        <dbReference type="ARBA" id="ARBA00023204"/>
    </source>
</evidence>
<keyword evidence="12" id="KW-1185">Reference proteome</keyword>
<dbReference type="Proteomes" id="UP001168338">
    <property type="component" value="Unassembled WGS sequence"/>
</dbReference>
<evidence type="ECO:0000256" key="7">
    <source>
        <dbReference type="ARBA" id="ARBA00023014"/>
    </source>
</evidence>
<keyword evidence="6" id="KW-0408">Iron</keyword>
<comment type="caution">
    <text evidence="11">The sequence shown here is derived from an EMBL/GenBank/DDBJ whole genome shotgun (WGS) entry which is preliminary data.</text>
</comment>
<proteinExistence type="inferred from homology"/>
<dbReference type="PANTHER" id="PTHR42944:SF1">
    <property type="entry name" value="ADENINE DNA GLYCOSYLASE"/>
    <property type="match status" value="1"/>
</dbReference>
<evidence type="ECO:0000259" key="10">
    <source>
        <dbReference type="SMART" id="SM00478"/>
    </source>
</evidence>
<comment type="similarity">
    <text evidence="2">Belongs to the Nth/MutY family.</text>
</comment>
<dbReference type="InterPro" id="IPR011257">
    <property type="entry name" value="DNA_glycosylase"/>
</dbReference>
<keyword evidence="8" id="KW-0234">DNA repair</keyword>
<evidence type="ECO:0000256" key="5">
    <source>
        <dbReference type="ARBA" id="ARBA00022801"/>
    </source>
</evidence>